<dbReference type="EMBL" id="MK358448">
    <property type="protein sequence ID" value="QCW23240.1"/>
    <property type="molecule type" value="Genomic_DNA"/>
</dbReference>
<evidence type="ECO:0000313" key="2">
    <source>
        <dbReference type="Proteomes" id="UP000316194"/>
    </source>
</evidence>
<organism evidence="1 2">
    <name type="scientific">Vibrio phage 5 TSL-2019</name>
    <dbReference type="NCBI Taxonomy" id="2578086"/>
    <lineage>
        <taxon>Viruses</taxon>
        <taxon>Duplodnaviria</taxon>
        <taxon>Heunggongvirae</taxon>
        <taxon>Uroviricota</taxon>
        <taxon>Caudoviricetes</taxon>
        <taxon>Chimalliviridae</taxon>
        <taxon>Gorgonvirinae</taxon>
        <taxon>Aphroditevirus</taxon>
        <taxon>Aphroditevirus USC1</taxon>
    </lineage>
</organism>
<protein>
    <recommendedName>
        <fullName evidence="3">Tail length tape-measure protein</fullName>
    </recommendedName>
</protein>
<accession>A0A513SQ31</accession>
<reference evidence="1 2" key="1">
    <citation type="submission" date="2019-01" db="EMBL/GenBank/DDBJ databases">
        <authorList>
            <person name="Le T.S."/>
            <person name="Kurtboke I."/>
        </authorList>
    </citation>
    <scope>NUCLEOTIDE SEQUENCE [LARGE SCALE GENOMIC DNA]</scope>
</reference>
<proteinExistence type="predicted"/>
<sequence>MSKSPNFISMGTDSTSGVNLTDDRQIIDLDDHYDDKATEEETKAIAEYLSTGKLSKKALQAQNVAGQERFEPGCTELNGVLGGESFLQSIVKGAAEFVKKVIKMIADAARWLTEKVRQFTTYFSDIREIQKTEEMMREIEAKLMELGGPSMLIPNVEELFGKDKVVARRVSVVRMLRDRNKTVIEAAAKLSESSPQIKELILSLNSQEFSARRVKDQFDKSVAHIRKRFKENSLTLEDVTLWEAQVSDLVAQNLQPHKLKASFSKLASVVSLDQELSDTVQAEERFAEFYETLRKNQELAKEELSVKDFAAFAQQGNAMRDMVAQNPGEFDIAIKASDLKELDQVVSMSDLDFFTTIGNALGSPRPVAVYRDFVARCSDYVKTLRICVETAVRYTEEIKYVAEWAQRYQLILNVYSLSNATNREEKIKEIEKETGKSFDGAGIDSVAEDGLDKTERVWRAAYERMFPRLKDQMNRLSRKLNAGVTVK</sequence>
<evidence type="ECO:0000313" key="1">
    <source>
        <dbReference type="EMBL" id="QCW23240.1"/>
    </source>
</evidence>
<evidence type="ECO:0008006" key="3">
    <source>
        <dbReference type="Google" id="ProtNLM"/>
    </source>
</evidence>
<dbReference type="Proteomes" id="UP000316194">
    <property type="component" value="Segment"/>
</dbReference>
<name>A0A513SQ31_9CAUD</name>